<dbReference type="AlphaFoldDB" id="A0A346PPS2"/>
<dbReference type="RefSeq" id="WP_154670601.1">
    <property type="nucleotide sequence ID" value="NZ_CP027033.1"/>
</dbReference>
<keyword evidence="2" id="KW-1185">Reference proteome</keyword>
<reference evidence="2" key="1">
    <citation type="submission" date="2018-02" db="EMBL/GenBank/DDBJ databases">
        <title>Phenotypic and genomic properties of facultatively anaerobic sulfur-reducing natronoarchaea from hypersaline soda lakes.</title>
        <authorList>
            <person name="Sorokin D.Y."/>
            <person name="Kublanov I.V."/>
            <person name="Roman P."/>
            <person name="Sinninghe Damste J.S."/>
            <person name="Golyshin P.N."/>
            <person name="Rojo D."/>
            <person name="Ciordia S."/>
            <person name="Mena M.D.C."/>
            <person name="Ferrer M."/>
            <person name="Messina E."/>
            <person name="Smedile F."/>
            <person name="La Spada G."/>
            <person name="La Cono V."/>
            <person name="Yakimov M.M."/>
        </authorList>
    </citation>
    <scope>NUCLEOTIDE SEQUENCE [LARGE SCALE GENOMIC DNA]</scope>
    <source>
        <strain evidence="2">AArc-Mg</strain>
    </source>
</reference>
<dbReference type="Proteomes" id="UP000258613">
    <property type="component" value="Chromosome"/>
</dbReference>
<gene>
    <name evidence="1" type="ORF">AArcMg_1504</name>
</gene>
<proteinExistence type="predicted"/>
<accession>A0A346PPS2</accession>
<evidence type="ECO:0000313" key="1">
    <source>
        <dbReference type="EMBL" id="AXR81517.1"/>
    </source>
</evidence>
<protein>
    <submittedName>
        <fullName evidence="1">Uncharacterized protein</fullName>
    </submittedName>
</protein>
<dbReference type="EMBL" id="CP027033">
    <property type="protein sequence ID" value="AXR81517.1"/>
    <property type="molecule type" value="Genomic_DNA"/>
</dbReference>
<dbReference type="GeneID" id="42486228"/>
<name>A0A346PPS2_9EURY</name>
<evidence type="ECO:0000313" key="2">
    <source>
        <dbReference type="Proteomes" id="UP000258613"/>
    </source>
</evidence>
<dbReference type="KEGG" id="nag:AArcMg_1504"/>
<organism evidence="1 2">
    <name type="scientific">Natrarchaeobaculum sulfurireducens</name>
    <dbReference type="NCBI Taxonomy" id="2044521"/>
    <lineage>
        <taxon>Archaea</taxon>
        <taxon>Methanobacteriati</taxon>
        <taxon>Methanobacteriota</taxon>
        <taxon>Stenosarchaea group</taxon>
        <taxon>Halobacteria</taxon>
        <taxon>Halobacteriales</taxon>
        <taxon>Natrialbaceae</taxon>
        <taxon>Natrarchaeobaculum</taxon>
    </lineage>
</organism>
<sequence length="54" mass="6293">MTTHYTETERNIVQIVDDEWTFEQIEGLVRLATHYDEAEAFDAADEIAQQTIYA</sequence>